<keyword evidence="2" id="KW-0812">Transmembrane</keyword>
<organism evidence="3 4">
    <name type="scientific">Nocardia albiluteola</name>
    <dbReference type="NCBI Taxonomy" id="2842303"/>
    <lineage>
        <taxon>Bacteria</taxon>
        <taxon>Bacillati</taxon>
        <taxon>Actinomycetota</taxon>
        <taxon>Actinomycetes</taxon>
        <taxon>Mycobacteriales</taxon>
        <taxon>Nocardiaceae</taxon>
        <taxon>Nocardia</taxon>
    </lineage>
</organism>
<evidence type="ECO:0000256" key="2">
    <source>
        <dbReference type="SAM" id="Phobius"/>
    </source>
</evidence>
<protein>
    <submittedName>
        <fullName evidence="3">Uncharacterized protein</fullName>
    </submittedName>
</protein>
<keyword evidence="2" id="KW-1133">Transmembrane helix</keyword>
<feature type="transmembrane region" description="Helical" evidence="2">
    <location>
        <begin position="41"/>
        <end position="68"/>
    </location>
</feature>
<evidence type="ECO:0000313" key="3">
    <source>
        <dbReference type="EMBL" id="MBU3060210.1"/>
    </source>
</evidence>
<feature type="transmembrane region" description="Helical" evidence="2">
    <location>
        <begin position="80"/>
        <end position="102"/>
    </location>
</feature>
<feature type="transmembrane region" description="Helical" evidence="2">
    <location>
        <begin position="143"/>
        <end position="164"/>
    </location>
</feature>
<feature type="region of interest" description="Disordered" evidence="1">
    <location>
        <begin position="1"/>
        <end position="35"/>
    </location>
</feature>
<reference evidence="3 4" key="1">
    <citation type="submission" date="2021-06" db="EMBL/GenBank/DDBJ databases">
        <title>Actinomycetes sequencing.</title>
        <authorList>
            <person name="Shan Q."/>
        </authorList>
    </citation>
    <scope>NUCLEOTIDE SEQUENCE [LARGE SCALE GENOMIC DNA]</scope>
    <source>
        <strain evidence="3 4">NEAU-G5</strain>
    </source>
</reference>
<keyword evidence="4" id="KW-1185">Reference proteome</keyword>
<dbReference type="EMBL" id="JAHKNI010000001">
    <property type="protein sequence ID" value="MBU3060210.1"/>
    <property type="molecule type" value="Genomic_DNA"/>
</dbReference>
<gene>
    <name evidence="3" type="ORF">KO481_01540</name>
</gene>
<sequence>MSYPYGQPGNPSSGGSFHHGFPPQGTPQPGTRVPKPSGGTAIAAGVLALIQGIAVFCYALAGAIGTWTDRRNGDSLTGDYIALILVGTLAGLLLAGAILLLIKQRIGRILVIAMPIIVLLAALGGVAYSLITDPSDVASNVSFFVVVLTFAFTLELTTMCLALTSSAGRWVASRTTGAGVADGYAPQPQYPY</sequence>
<feature type="transmembrane region" description="Helical" evidence="2">
    <location>
        <begin position="109"/>
        <end position="131"/>
    </location>
</feature>
<proteinExistence type="predicted"/>
<dbReference type="RefSeq" id="WP_215915111.1">
    <property type="nucleotide sequence ID" value="NZ_JAHKNI010000001.1"/>
</dbReference>
<evidence type="ECO:0000313" key="4">
    <source>
        <dbReference type="Proteomes" id="UP000733379"/>
    </source>
</evidence>
<name>A0ABS6ARJ0_9NOCA</name>
<evidence type="ECO:0000256" key="1">
    <source>
        <dbReference type="SAM" id="MobiDB-lite"/>
    </source>
</evidence>
<keyword evidence="2" id="KW-0472">Membrane</keyword>
<accession>A0ABS6ARJ0</accession>
<comment type="caution">
    <text evidence="3">The sequence shown here is derived from an EMBL/GenBank/DDBJ whole genome shotgun (WGS) entry which is preliminary data.</text>
</comment>
<dbReference type="Proteomes" id="UP000733379">
    <property type="component" value="Unassembled WGS sequence"/>
</dbReference>